<evidence type="ECO:0000313" key="2">
    <source>
        <dbReference type="Proteomes" id="UP001432027"/>
    </source>
</evidence>
<dbReference type="EMBL" id="BTSX01000001">
    <property type="protein sequence ID" value="GMS77931.1"/>
    <property type="molecule type" value="Genomic_DNA"/>
</dbReference>
<reference evidence="1" key="1">
    <citation type="submission" date="2023-10" db="EMBL/GenBank/DDBJ databases">
        <title>Genome assembly of Pristionchus species.</title>
        <authorList>
            <person name="Yoshida K."/>
            <person name="Sommer R.J."/>
        </authorList>
    </citation>
    <scope>NUCLEOTIDE SEQUENCE</scope>
    <source>
        <strain evidence="1">RS0144</strain>
    </source>
</reference>
<protein>
    <submittedName>
        <fullName evidence="1">Uncharacterized protein</fullName>
    </submittedName>
</protein>
<proteinExistence type="predicted"/>
<name>A0AAV5SE22_9BILA</name>
<organism evidence="1 2">
    <name type="scientific">Pristionchus entomophagus</name>
    <dbReference type="NCBI Taxonomy" id="358040"/>
    <lineage>
        <taxon>Eukaryota</taxon>
        <taxon>Metazoa</taxon>
        <taxon>Ecdysozoa</taxon>
        <taxon>Nematoda</taxon>
        <taxon>Chromadorea</taxon>
        <taxon>Rhabditida</taxon>
        <taxon>Rhabditina</taxon>
        <taxon>Diplogasteromorpha</taxon>
        <taxon>Diplogasteroidea</taxon>
        <taxon>Neodiplogasteridae</taxon>
        <taxon>Pristionchus</taxon>
    </lineage>
</organism>
<dbReference type="Proteomes" id="UP001432027">
    <property type="component" value="Unassembled WGS sequence"/>
</dbReference>
<dbReference type="AlphaFoldDB" id="A0AAV5SE22"/>
<keyword evidence="2" id="KW-1185">Reference proteome</keyword>
<feature type="non-terminal residue" evidence="1">
    <location>
        <position position="82"/>
    </location>
</feature>
<gene>
    <name evidence="1" type="ORF">PENTCL1PPCAC_106</name>
</gene>
<comment type="caution">
    <text evidence="1">The sequence shown here is derived from an EMBL/GenBank/DDBJ whole genome shotgun (WGS) entry which is preliminary data.</text>
</comment>
<sequence length="82" mass="9100">MKLPTIGNDQDNVVIRGELVKDPAWIGVTWNRGGLRSVKREKNFARFSTCESSEGDEKAGSQMRLEKCTNSEMGSFIGKSGY</sequence>
<evidence type="ECO:0000313" key="1">
    <source>
        <dbReference type="EMBL" id="GMS77931.1"/>
    </source>
</evidence>
<accession>A0AAV5SE22</accession>